<dbReference type="GO" id="GO:0016740">
    <property type="term" value="F:transferase activity"/>
    <property type="evidence" value="ECO:0007669"/>
    <property type="project" value="UniProtKB-KW"/>
</dbReference>
<keyword evidence="8" id="KW-0784">Thiamine biosynthesis</keyword>
<comment type="catalytic activity">
    <reaction evidence="11">
        <text>N(6)-(pyridoxal phosphate)-L-lysyl-[4-amino-5-hydroxymethyl-2-methylpyrimidine phosphate synthase] + L-histidyl-[4-amino-5-hydroxymethyl-2-methylpyrimidine phosphate synthase] + 2 Fe(3+) + 4 H2O = L-lysyl-[4-amino-5-hydroxymethyl-2-methylpyrimidine phosphate synthase] + (2S)-2-amino-5-hydroxy-4-oxopentanoyl-[4-amino-5-hydroxymethyl-2-methylpyrimidine phosphate synthase] + 4-amino-2-methyl-5-(phosphooxymethyl)pyrimidine + 3-oxopropanoate + 2 Fe(2+) + 2 H(+)</text>
        <dbReference type="Rhea" id="RHEA:65756"/>
        <dbReference type="Rhea" id="RHEA-COMP:16892"/>
        <dbReference type="Rhea" id="RHEA-COMP:16893"/>
        <dbReference type="Rhea" id="RHEA-COMP:16894"/>
        <dbReference type="Rhea" id="RHEA-COMP:16895"/>
        <dbReference type="ChEBI" id="CHEBI:15377"/>
        <dbReference type="ChEBI" id="CHEBI:15378"/>
        <dbReference type="ChEBI" id="CHEBI:29033"/>
        <dbReference type="ChEBI" id="CHEBI:29034"/>
        <dbReference type="ChEBI" id="CHEBI:29969"/>
        <dbReference type="ChEBI" id="CHEBI:29979"/>
        <dbReference type="ChEBI" id="CHEBI:33190"/>
        <dbReference type="ChEBI" id="CHEBI:58354"/>
        <dbReference type="ChEBI" id="CHEBI:143915"/>
        <dbReference type="ChEBI" id="CHEBI:157692"/>
    </reaction>
    <physiologicalReaction direction="left-to-right" evidence="11">
        <dbReference type="Rhea" id="RHEA:65757"/>
    </physiologicalReaction>
</comment>
<dbReference type="PANTHER" id="PTHR31528:SF1">
    <property type="entry name" value="4-AMINO-5-HYDROXYMETHYL-2-METHYLPYRIMIDINE PHOSPHATE SYNTHASE THI11-RELATED"/>
    <property type="match status" value="1"/>
</dbReference>
<evidence type="ECO:0000256" key="2">
    <source>
        <dbReference type="ARBA" id="ARBA00004948"/>
    </source>
</evidence>
<keyword evidence="6" id="KW-0479">Metal-binding</keyword>
<evidence type="ECO:0000313" key="15">
    <source>
        <dbReference type="Proteomes" id="UP000295344"/>
    </source>
</evidence>
<dbReference type="Pfam" id="PF09084">
    <property type="entry name" value="NMT1"/>
    <property type="match status" value="1"/>
</dbReference>
<keyword evidence="15" id="KW-1185">Reference proteome</keyword>
<evidence type="ECO:0000256" key="5">
    <source>
        <dbReference type="ARBA" id="ARBA00022679"/>
    </source>
</evidence>
<dbReference type="Gene3D" id="3.40.190.10">
    <property type="entry name" value="Periplasmic binding protein-like II"/>
    <property type="match status" value="2"/>
</dbReference>
<dbReference type="InterPro" id="IPR015168">
    <property type="entry name" value="SsuA/THI5"/>
</dbReference>
<dbReference type="SUPFAM" id="SSF53850">
    <property type="entry name" value="Periplasmic binding protein-like II"/>
    <property type="match status" value="1"/>
</dbReference>
<dbReference type="AlphaFoldDB" id="A0A4R7FLD6"/>
<proteinExistence type="inferred from homology"/>
<comment type="subunit">
    <text evidence="4">Homodimer.</text>
</comment>
<dbReference type="Proteomes" id="UP000295344">
    <property type="component" value="Unassembled WGS sequence"/>
</dbReference>
<keyword evidence="5" id="KW-0808">Transferase</keyword>
<comment type="caution">
    <text evidence="14">The sequence shown here is derived from an EMBL/GenBank/DDBJ whole genome shotgun (WGS) entry which is preliminary data.</text>
</comment>
<evidence type="ECO:0000256" key="9">
    <source>
        <dbReference type="ARBA" id="ARBA00023004"/>
    </source>
</evidence>
<dbReference type="EMBL" id="SOAM01000002">
    <property type="protein sequence ID" value="TDS77221.1"/>
    <property type="molecule type" value="Genomic_DNA"/>
</dbReference>
<feature type="chain" id="PRO_5039496248" description="Thiamine pyrimidine synthase" evidence="12">
    <location>
        <begin position="39"/>
        <end position="352"/>
    </location>
</feature>
<evidence type="ECO:0000256" key="11">
    <source>
        <dbReference type="ARBA" id="ARBA00048179"/>
    </source>
</evidence>
<accession>A0A4R7FLD6</accession>
<gene>
    <name evidence="14" type="ORF">CLV52_2162</name>
</gene>
<evidence type="ECO:0000313" key="14">
    <source>
        <dbReference type="EMBL" id="TDS77221.1"/>
    </source>
</evidence>
<dbReference type="PANTHER" id="PTHR31528">
    <property type="entry name" value="4-AMINO-5-HYDROXYMETHYL-2-METHYLPYRIMIDINE PHOSPHATE SYNTHASE THI11-RELATED"/>
    <property type="match status" value="1"/>
</dbReference>
<organism evidence="14 15">
    <name type="scientific">Amnibacterium kyonggiense</name>
    <dbReference type="NCBI Taxonomy" id="595671"/>
    <lineage>
        <taxon>Bacteria</taxon>
        <taxon>Bacillati</taxon>
        <taxon>Actinomycetota</taxon>
        <taxon>Actinomycetes</taxon>
        <taxon>Micrococcales</taxon>
        <taxon>Microbacteriaceae</taxon>
        <taxon>Amnibacterium</taxon>
    </lineage>
</organism>
<protein>
    <recommendedName>
        <fullName evidence="10">Thiamine pyrimidine synthase</fullName>
    </recommendedName>
</protein>
<evidence type="ECO:0000256" key="7">
    <source>
        <dbReference type="ARBA" id="ARBA00022898"/>
    </source>
</evidence>
<dbReference type="OrthoDB" id="174578at2"/>
<keyword evidence="7" id="KW-0663">Pyridoxal phosphate</keyword>
<comment type="similarity">
    <text evidence="3">Belongs to the NMT1/THI5 family.</text>
</comment>
<evidence type="ECO:0000256" key="4">
    <source>
        <dbReference type="ARBA" id="ARBA00011738"/>
    </source>
</evidence>
<keyword evidence="9" id="KW-0408">Iron</keyword>
<comment type="pathway">
    <text evidence="2">Cofactor biosynthesis; thiamine diphosphate biosynthesis.</text>
</comment>
<comment type="function">
    <text evidence="1">Responsible for the formation of the pyrimidine heterocycle in the thiamine biosynthesis pathway. Catalyzes the formation of hydroxymethylpyrimidine phosphate (HMP-P) from histidine and pyridoxal phosphate (PLP). The protein uses PLP and the active site histidine to form HMP-P, generating an inactive enzyme. The enzyme can only undergo a single turnover, which suggests it is a suicide enzyme.</text>
</comment>
<sequence length="352" mass="36680">MTSLLSISRSRRARTTTALVGAVAAVLALSSCSAGTSAAGTSSSPTPATLQLGWIANSENGGPYLAEKNGYYAKNGVDITIKPGGPTTTVEPLVASGKALVGLSSVDTIARAVNEGADLVIVGATLQINPMSVMSLASKPVNTLKELEGKRFCVQTSGVAITDGILKANGVDKSKVEYVNADFDPSPLVSGQCDAFEAFSNNQPVTLKLQGVDTKVFPMSDYGYHLWGDVLFTTKEALKDPTKRAAVEGIVKSVAEGWQDAIADPDASAQYVVDGPGKNQKLDLAQQKLQAAAFVPLIKTSGTTEDGLLTMSKAGIAQNIATMRSEKISGDLDALFDTSLLSEIYKDGPTLD</sequence>
<evidence type="ECO:0000256" key="8">
    <source>
        <dbReference type="ARBA" id="ARBA00022977"/>
    </source>
</evidence>
<evidence type="ECO:0000256" key="12">
    <source>
        <dbReference type="SAM" id="SignalP"/>
    </source>
</evidence>
<evidence type="ECO:0000256" key="10">
    <source>
        <dbReference type="ARBA" id="ARBA00033171"/>
    </source>
</evidence>
<feature type="signal peptide" evidence="12">
    <location>
        <begin position="1"/>
        <end position="38"/>
    </location>
</feature>
<reference evidence="14 15" key="1">
    <citation type="submission" date="2019-03" db="EMBL/GenBank/DDBJ databases">
        <title>Genomic Encyclopedia of Archaeal and Bacterial Type Strains, Phase II (KMG-II): from individual species to whole genera.</title>
        <authorList>
            <person name="Goeker M."/>
        </authorList>
    </citation>
    <scope>NUCLEOTIDE SEQUENCE [LARGE SCALE GENOMIC DNA]</scope>
    <source>
        <strain evidence="14 15">DSM 24782</strain>
    </source>
</reference>
<keyword evidence="12" id="KW-0732">Signal</keyword>
<dbReference type="GO" id="GO:0009228">
    <property type="term" value="P:thiamine biosynthetic process"/>
    <property type="evidence" value="ECO:0007669"/>
    <property type="project" value="UniProtKB-KW"/>
</dbReference>
<evidence type="ECO:0000256" key="3">
    <source>
        <dbReference type="ARBA" id="ARBA00009406"/>
    </source>
</evidence>
<name>A0A4R7FLD6_9MICO</name>
<dbReference type="GO" id="GO:0046872">
    <property type="term" value="F:metal ion binding"/>
    <property type="evidence" value="ECO:0007669"/>
    <property type="project" value="UniProtKB-KW"/>
</dbReference>
<dbReference type="InterPro" id="IPR027939">
    <property type="entry name" value="NMT1/THI5"/>
</dbReference>
<evidence type="ECO:0000256" key="6">
    <source>
        <dbReference type="ARBA" id="ARBA00022723"/>
    </source>
</evidence>
<feature type="domain" description="SsuA/THI5-like" evidence="13">
    <location>
        <begin position="61"/>
        <end position="267"/>
    </location>
</feature>
<dbReference type="RefSeq" id="WP_133766319.1">
    <property type="nucleotide sequence ID" value="NZ_BAAARP010000002.1"/>
</dbReference>
<evidence type="ECO:0000259" key="13">
    <source>
        <dbReference type="Pfam" id="PF09084"/>
    </source>
</evidence>
<evidence type="ECO:0000256" key="1">
    <source>
        <dbReference type="ARBA" id="ARBA00003469"/>
    </source>
</evidence>